<evidence type="ECO:0000313" key="4">
    <source>
        <dbReference type="WBParaSite" id="TCNE_0000033001-mRNA-1"/>
    </source>
</evidence>
<name>A0A183TVR1_TOXCA</name>
<keyword evidence="3" id="KW-1185">Reference proteome</keyword>
<evidence type="ECO:0000313" key="3">
    <source>
        <dbReference type="Proteomes" id="UP000050794"/>
    </source>
</evidence>
<dbReference type="InterPro" id="IPR016186">
    <property type="entry name" value="C-type_lectin-like/link_sf"/>
</dbReference>
<dbReference type="InterPro" id="IPR016187">
    <property type="entry name" value="CTDL_fold"/>
</dbReference>
<accession>A0A183TVR1</accession>
<reference evidence="2 3" key="2">
    <citation type="submission" date="2018-11" db="EMBL/GenBank/DDBJ databases">
        <authorList>
            <consortium name="Pathogen Informatics"/>
        </authorList>
    </citation>
    <scope>NUCLEOTIDE SEQUENCE [LARGE SCALE GENOMIC DNA]</scope>
</reference>
<organism evidence="3 4">
    <name type="scientific">Toxocara canis</name>
    <name type="common">Canine roundworm</name>
    <dbReference type="NCBI Taxonomy" id="6265"/>
    <lineage>
        <taxon>Eukaryota</taxon>
        <taxon>Metazoa</taxon>
        <taxon>Ecdysozoa</taxon>
        <taxon>Nematoda</taxon>
        <taxon>Chromadorea</taxon>
        <taxon>Rhabditida</taxon>
        <taxon>Spirurina</taxon>
        <taxon>Ascaridomorpha</taxon>
        <taxon>Ascaridoidea</taxon>
        <taxon>Toxocaridae</taxon>
        <taxon>Toxocara</taxon>
    </lineage>
</organism>
<dbReference type="Gene3D" id="3.10.100.10">
    <property type="entry name" value="Mannose-Binding Protein A, subunit A"/>
    <property type="match status" value="1"/>
</dbReference>
<evidence type="ECO:0000313" key="2">
    <source>
        <dbReference type="EMBL" id="VDM24043.1"/>
    </source>
</evidence>
<gene>
    <name evidence="2" type="ORF">TCNE_LOCUS331</name>
</gene>
<reference evidence="4" key="1">
    <citation type="submission" date="2016-06" db="UniProtKB">
        <authorList>
            <consortium name="WormBaseParasite"/>
        </authorList>
    </citation>
    <scope>IDENTIFICATION</scope>
</reference>
<dbReference type="SUPFAM" id="SSF56436">
    <property type="entry name" value="C-type lectin-like"/>
    <property type="match status" value="1"/>
</dbReference>
<proteinExistence type="predicted"/>
<dbReference type="PROSITE" id="PS50041">
    <property type="entry name" value="C_TYPE_LECTIN_2"/>
    <property type="match status" value="1"/>
</dbReference>
<dbReference type="Proteomes" id="UP000050794">
    <property type="component" value="Unassembled WGS sequence"/>
</dbReference>
<feature type="domain" description="C-type lectin" evidence="1">
    <location>
        <begin position="27"/>
        <end position="135"/>
    </location>
</feature>
<dbReference type="PANTHER" id="PTHR31024:SF3">
    <property type="entry name" value="C-TYPE LECTIN-RELATED"/>
    <property type="match status" value="1"/>
</dbReference>
<protein>
    <submittedName>
        <fullName evidence="4">C-type lectin domain-containing protein</fullName>
    </submittedName>
</protein>
<dbReference type="Pfam" id="PF00059">
    <property type="entry name" value="Lectin_C"/>
    <property type="match status" value="1"/>
</dbReference>
<sequence length="153" mass="17776">MRYSRRRVGANCYCLQPYVQFTDQCTEYGECIYQHGQPLDYFTAQETCANYNAVMIDVLSEQKDLFIRNMQQQLSYTPYWIGVQYTSTGYMWNSGIKISTNDYTNWASGQPNITNGDCVYEMVQGANGTWYSDMCGYVMPAHYFLCQKKSCEI</sequence>
<evidence type="ECO:0000259" key="1">
    <source>
        <dbReference type="PROSITE" id="PS50041"/>
    </source>
</evidence>
<dbReference type="PANTHER" id="PTHR31024">
    <property type="entry name" value="C-TYPE LECTIN"/>
    <property type="match status" value="1"/>
</dbReference>
<dbReference type="AlphaFoldDB" id="A0A183TVR1"/>
<dbReference type="WBParaSite" id="TCNE_0000033001-mRNA-1">
    <property type="protein sequence ID" value="TCNE_0000033001-mRNA-1"/>
    <property type="gene ID" value="TCNE_0000033001"/>
</dbReference>
<dbReference type="SMART" id="SM00034">
    <property type="entry name" value="CLECT"/>
    <property type="match status" value="1"/>
</dbReference>
<dbReference type="InterPro" id="IPR001304">
    <property type="entry name" value="C-type_lectin-like"/>
</dbReference>
<dbReference type="EMBL" id="UYWY01000140">
    <property type="protein sequence ID" value="VDM24043.1"/>
    <property type="molecule type" value="Genomic_DNA"/>
</dbReference>
<dbReference type="CDD" id="cd00037">
    <property type="entry name" value="CLECT"/>
    <property type="match status" value="1"/>
</dbReference>